<reference evidence="2" key="1">
    <citation type="journal article" date="2020" name="Nat. Commun.">
        <title>Large-scale genome sequencing of mycorrhizal fungi provides insights into the early evolution of symbiotic traits.</title>
        <authorList>
            <person name="Miyauchi S."/>
            <person name="Kiss E."/>
            <person name="Kuo A."/>
            <person name="Drula E."/>
            <person name="Kohler A."/>
            <person name="Sanchez-Garcia M."/>
            <person name="Morin E."/>
            <person name="Andreopoulos B."/>
            <person name="Barry K.W."/>
            <person name="Bonito G."/>
            <person name="Buee M."/>
            <person name="Carver A."/>
            <person name="Chen C."/>
            <person name="Cichocki N."/>
            <person name="Clum A."/>
            <person name="Culley D."/>
            <person name="Crous P.W."/>
            <person name="Fauchery L."/>
            <person name="Girlanda M."/>
            <person name="Hayes R.D."/>
            <person name="Keri Z."/>
            <person name="LaButti K."/>
            <person name="Lipzen A."/>
            <person name="Lombard V."/>
            <person name="Magnuson J."/>
            <person name="Maillard F."/>
            <person name="Murat C."/>
            <person name="Nolan M."/>
            <person name="Ohm R.A."/>
            <person name="Pangilinan J."/>
            <person name="Pereira M.F."/>
            <person name="Perotto S."/>
            <person name="Peter M."/>
            <person name="Pfister S."/>
            <person name="Riley R."/>
            <person name="Sitrit Y."/>
            <person name="Stielow J.B."/>
            <person name="Szollosi G."/>
            <person name="Zifcakova L."/>
            <person name="Stursova M."/>
            <person name="Spatafora J.W."/>
            <person name="Tedersoo L."/>
            <person name="Vaario L.M."/>
            <person name="Yamada A."/>
            <person name="Yan M."/>
            <person name="Wang P."/>
            <person name="Xu J."/>
            <person name="Bruns T."/>
            <person name="Baldrian P."/>
            <person name="Vilgalys R."/>
            <person name="Dunand C."/>
            <person name="Henrissat B."/>
            <person name="Grigoriev I.V."/>
            <person name="Hibbett D."/>
            <person name="Nagy L.G."/>
            <person name="Martin F.M."/>
        </authorList>
    </citation>
    <scope>NUCLEOTIDE SEQUENCE</scope>
    <source>
        <strain evidence="2">UP504</strain>
    </source>
</reference>
<evidence type="ECO:0000313" key="3">
    <source>
        <dbReference type="Proteomes" id="UP000886523"/>
    </source>
</evidence>
<evidence type="ECO:0000256" key="1">
    <source>
        <dbReference type="SAM" id="MobiDB-lite"/>
    </source>
</evidence>
<dbReference type="EMBL" id="MU128921">
    <property type="protein sequence ID" value="KAF9518941.1"/>
    <property type="molecule type" value="Genomic_DNA"/>
</dbReference>
<evidence type="ECO:0000313" key="2">
    <source>
        <dbReference type="EMBL" id="KAF9518941.1"/>
    </source>
</evidence>
<gene>
    <name evidence="2" type="ORF">BS47DRAFT_1358572</name>
</gene>
<proteinExistence type="predicted"/>
<name>A0A9P6B9X7_9AGAM</name>
<organism evidence="2 3">
    <name type="scientific">Hydnum rufescens UP504</name>
    <dbReference type="NCBI Taxonomy" id="1448309"/>
    <lineage>
        <taxon>Eukaryota</taxon>
        <taxon>Fungi</taxon>
        <taxon>Dikarya</taxon>
        <taxon>Basidiomycota</taxon>
        <taxon>Agaricomycotina</taxon>
        <taxon>Agaricomycetes</taxon>
        <taxon>Cantharellales</taxon>
        <taxon>Hydnaceae</taxon>
        <taxon>Hydnum</taxon>
    </lineage>
</organism>
<keyword evidence="3" id="KW-1185">Reference proteome</keyword>
<feature type="compositionally biased region" description="Pro residues" evidence="1">
    <location>
        <begin position="187"/>
        <end position="196"/>
    </location>
</feature>
<accession>A0A9P6B9X7</accession>
<sequence length="214" mass="24079">MEVTQFLFAHGALVQSNRLSFIPPPVLDRYLDNQQDPAELEQDHTPAMVGAWSYRFKVVANNDNTKRNQRGPKSIQDPAYMRSPQTHTTTDKTQHHTPTAAGVWCYLGDVSNGNASNEHVMDKNAPSEWPWEPHPPWRVCPIYRYIKYHTPATAGVWYYRVLDSNPNEPPTPNPPNEHLANEDPLNPATPNPPNQAKPPHMKGQGPRGPGPWAA</sequence>
<protein>
    <submittedName>
        <fullName evidence="2">Uncharacterized protein</fullName>
    </submittedName>
</protein>
<dbReference type="AlphaFoldDB" id="A0A9P6B9X7"/>
<comment type="caution">
    <text evidence="2">The sequence shown here is derived from an EMBL/GenBank/DDBJ whole genome shotgun (WGS) entry which is preliminary data.</text>
</comment>
<feature type="region of interest" description="Disordered" evidence="1">
    <location>
        <begin position="63"/>
        <end position="96"/>
    </location>
</feature>
<feature type="region of interest" description="Disordered" evidence="1">
    <location>
        <begin position="168"/>
        <end position="214"/>
    </location>
</feature>
<dbReference type="Proteomes" id="UP000886523">
    <property type="component" value="Unassembled WGS sequence"/>
</dbReference>